<keyword evidence="1" id="KW-0489">Methyltransferase</keyword>
<protein>
    <submittedName>
        <fullName evidence="1">Class I SAM-dependent methyltransferase</fullName>
    </submittedName>
</protein>
<dbReference type="GO" id="GO:0032259">
    <property type="term" value="P:methylation"/>
    <property type="evidence" value="ECO:0007669"/>
    <property type="project" value="UniProtKB-KW"/>
</dbReference>
<dbReference type="Proteomes" id="UP000644140">
    <property type="component" value="Chromosome"/>
</dbReference>
<dbReference type="GO" id="GO:0008757">
    <property type="term" value="F:S-adenosylmethionine-dependent methyltransferase activity"/>
    <property type="evidence" value="ECO:0007669"/>
    <property type="project" value="InterPro"/>
</dbReference>
<proteinExistence type="predicted"/>
<dbReference type="CDD" id="cd02440">
    <property type="entry name" value="AdoMet_MTases"/>
    <property type="match status" value="1"/>
</dbReference>
<accession>A0A8I1AIL7</accession>
<gene>
    <name evidence="1" type="ORF">I9054_004045</name>
</gene>
<dbReference type="InterPro" id="IPR013216">
    <property type="entry name" value="Methyltransf_11"/>
</dbReference>
<sequence length="253" mass="28956">MVTQHQVNQKQYQTKSEAYLNSAVHAQGDEFAKMQNLIQQHDFKRVLDLGCGGGHVSYHIAAFTEQVIAYDITPEMVNLVTTQSQQKGFDHVVGQVGAAEQLDFPAEHFDCVISRYSAHHWQNITQALHEIYRVLRVNGKAILFDIIGNSNPVLDTFIQTIEMIRDPSHVRNYNVSEWVAFVEQAGFKVEIIEKQSLALNFRSWVERMQTPEDGISTIRYLQSTISDQVRKYYQIQKDGTFTSEAVYLVLSKI</sequence>
<dbReference type="Gene3D" id="3.40.50.150">
    <property type="entry name" value="Vaccinia Virus protein VP39"/>
    <property type="match status" value="1"/>
</dbReference>
<organism evidence="1 2">
    <name type="scientific">Acinetobacter bereziniae</name>
    <name type="common">Acinetobacter genomosp. 10</name>
    <dbReference type="NCBI Taxonomy" id="106648"/>
    <lineage>
        <taxon>Bacteria</taxon>
        <taxon>Pseudomonadati</taxon>
        <taxon>Pseudomonadota</taxon>
        <taxon>Gammaproteobacteria</taxon>
        <taxon>Moraxellales</taxon>
        <taxon>Moraxellaceae</taxon>
        <taxon>Acinetobacter</taxon>
    </lineage>
</organism>
<dbReference type="Pfam" id="PF08241">
    <property type="entry name" value="Methyltransf_11"/>
    <property type="match status" value="1"/>
</dbReference>
<dbReference type="PANTHER" id="PTHR43591:SF24">
    <property type="entry name" value="2-METHOXY-6-POLYPRENYL-1,4-BENZOQUINOL METHYLASE, MITOCHONDRIAL"/>
    <property type="match status" value="1"/>
</dbReference>
<reference evidence="1" key="1">
    <citation type="submission" date="2022-02" db="EMBL/GenBank/DDBJ databases">
        <title>Characterization of Tn125 harboring carbapenem-resistant Acinetobacter bereziniae clinical isolates.</title>
        <authorList>
            <person name="Wong N.-K."/>
            <person name="Pan Q."/>
        </authorList>
    </citation>
    <scope>NUCLEOTIDE SEQUENCE</scope>
    <source>
        <strain evidence="1">GD03393</strain>
    </source>
</reference>
<dbReference type="AlphaFoldDB" id="A0A8I1AIL7"/>
<keyword evidence="1" id="KW-0808">Transferase</keyword>
<evidence type="ECO:0000313" key="1">
    <source>
        <dbReference type="EMBL" id="UUN98633.1"/>
    </source>
</evidence>
<dbReference type="InterPro" id="IPR029063">
    <property type="entry name" value="SAM-dependent_MTases_sf"/>
</dbReference>
<dbReference type="SUPFAM" id="SSF53335">
    <property type="entry name" value="S-adenosyl-L-methionine-dependent methyltransferases"/>
    <property type="match status" value="1"/>
</dbReference>
<dbReference type="RefSeq" id="WP_151780638.1">
    <property type="nucleotide sequence ID" value="NZ_BKNL01000003.1"/>
</dbReference>
<evidence type="ECO:0000313" key="2">
    <source>
        <dbReference type="Proteomes" id="UP000644140"/>
    </source>
</evidence>
<dbReference type="PANTHER" id="PTHR43591">
    <property type="entry name" value="METHYLTRANSFERASE"/>
    <property type="match status" value="1"/>
</dbReference>
<name>A0A8I1AIL7_ACIBZ</name>
<dbReference type="EMBL" id="CP092085">
    <property type="protein sequence ID" value="UUN98633.1"/>
    <property type="molecule type" value="Genomic_DNA"/>
</dbReference>